<protein>
    <recommendedName>
        <fullName evidence="3">Endonuclease/exonuclease/phosphatase domain-containing protein</fullName>
    </recommendedName>
</protein>
<gene>
    <name evidence="1" type="ORF">MGAL_10B090144</name>
</gene>
<dbReference type="AlphaFoldDB" id="A0A8B6HJ95"/>
<organism evidence="1 2">
    <name type="scientific">Mytilus galloprovincialis</name>
    <name type="common">Mediterranean mussel</name>
    <dbReference type="NCBI Taxonomy" id="29158"/>
    <lineage>
        <taxon>Eukaryota</taxon>
        <taxon>Metazoa</taxon>
        <taxon>Spiralia</taxon>
        <taxon>Lophotrochozoa</taxon>
        <taxon>Mollusca</taxon>
        <taxon>Bivalvia</taxon>
        <taxon>Autobranchia</taxon>
        <taxon>Pteriomorphia</taxon>
        <taxon>Mytilida</taxon>
        <taxon>Mytiloidea</taxon>
        <taxon>Mytilidae</taxon>
        <taxon>Mytilinae</taxon>
        <taxon>Mytilus</taxon>
    </lineage>
</organism>
<keyword evidence="2" id="KW-1185">Reference proteome</keyword>
<evidence type="ECO:0000313" key="1">
    <source>
        <dbReference type="EMBL" id="VDI79791.1"/>
    </source>
</evidence>
<sequence>MSMSDTSRLIKESRRIVDASNDVNLNSGTLLNMILEIVTGIDSTMRRMETSMEKRLDDLKQDFLTVSARVRTLENQASDFNKKLSDCETSCQGVSNLFDQVSGQVKTNRRNINNHDTRIKKLEDNTIVRPGVPPVINSKEIESLKAAILDLQCRSMKNNLIFTGLHRVPGEDTEELLRSFLYDELRIDYRIEFGNVHRFRTKGDNRRAPIVARFLYHHVIFGCVYVPPENSKYSTIEAFEELENELNILTNTENCYVALVGDFNSKTGSLPDYIIPDESVVSMFDLDCDADILDYLYDYENLTRNKITLQRVSQCTCRPNKYGHRLLELCRKNNLYIANSRVGSDKDIGEKTCNDSSVVDYLIISSMLFPLIVYFEIADFIPLYSDCHSFINFRLQATFSKSDSIVINNRNDKTFVRWKSEQKSEYVDRIHNDSEGILTTVMNKLDKLSVNNDATQNDINNIVLDISKNFKDAAAETFGKVNKHKHFYKHENSKPWFNRKCSMSRKKFHKARKRYSFLKNAENRSKMRQASKEHKITLNKSFANYQQRAADELRNISKKDTKALWKILNNLNDSKKKDNNDDISLKALYDHFKILNETVETENDFEQDLEFDTLSDDISKKTNVTFAEIGIKDPPKDVERSLKNINCQFI</sequence>
<accession>A0A8B6HJ95</accession>
<dbReference type="Gene3D" id="1.20.5.340">
    <property type="match status" value="1"/>
</dbReference>
<dbReference type="Gene3D" id="3.60.10.10">
    <property type="entry name" value="Endonuclease/exonuclease/phosphatase"/>
    <property type="match status" value="1"/>
</dbReference>
<dbReference type="SUPFAM" id="SSF56219">
    <property type="entry name" value="DNase I-like"/>
    <property type="match status" value="1"/>
</dbReference>
<dbReference type="EMBL" id="UYJE01010115">
    <property type="protein sequence ID" value="VDI79791.1"/>
    <property type="molecule type" value="Genomic_DNA"/>
</dbReference>
<comment type="caution">
    <text evidence="1">The sequence shown here is derived from an EMBL/GenBank/DDBJ whole genome shotgun (WGS) entry which is preliminary data.</text>
</comment>
<reference evidence="1" key="1">
    <citation type="submission" date="2018-11" db="EMBL/GenBank/DDBJ databases">
        <authorList>
            <person name="Alioto T."/>
            <person name="Alioto T."/>
        </authorList>
    </citation>
    <scope>NUCLEOTIDE SEQUENCE</scope>
</reference>
<dbReference type="OrthoDB" id="6173289at2759"/>
<proteinExistence type="predicted"/>
<evidence type="ECO:0008006" key="3">
    <source>
        <dbReference type="Google" id="ProtNLM"/>
    </source>
</evidence>
<dbReference type="Proteomes" id="UP000596742">
    <property type="component" value="Unassembled WGS sequence"/>
</dbReference>
<name>A0A8B6HJ95_MYTGA</name>
<dbReference type="InterPro" id="IPR036691">
    <property type="entry name" value="Endo/exonu/phosph_ase_sf"/>
</dbReference>
<evidence type="ECO:0000313" key="2">
    <source>
        <dbReference type="Proteomes" id="UP000596742"/>
    </source>
</evidence>